<protein>
    <submittedName>
        <fullName evidence="1">Uncharacterized protein</fullName>
    </submittedName>
</protein>
<proteinExistence type="predicted"/>
<gene>
    <name evidence="1" type="ORF">ABENE_05590</name>
</gene>
<dbReference type="PATRIC" id="fig|1121022.4.peg.1111"/>
<dbReference type="RefSeq" id="WP_018080558.1">
    <property type="nucleotide sequence ID" value="NZ_AQWM01000002.1"/>
</dbReference>
<reference evidence="1 2" key="1">
    <citation type="journal article" date="2014" name="Nature">
        <title>Sequential evolution of bacterial morphology by co-option of a developmental regulator.</title>
        <authorList>
            <person name="Jiang C."/>
            <person name="Brown P.J."/>
            <person name="Ducret A."/>
            <person name="Brun Y.V."/>
        </authorList>
    </citation>
    <scope>NUCLEOTIDE SEQUENCE [LARGE SCALE GENOMIC DNA]</scope>
    <source>
        <strain evidence="1 2">DSM 16100</strain>
    </source>
</reference>
<name>V4RQ71_9CAUL</name>
<dbReference type="STRING" id="1121022.GCA_000376105_00890"/>
<keyword evidence="2" id="KW-1185">Reference proteome</keyword>
<dbReference type="Proteomes" id="UP000017837">
    <property type="component" value="Unassembled WGS sequence"/>
</dbReference>
<comment type="caution">
    <text evidence="1">The sequence shown here is derived from an EMBL/GenBank/DDBJ whole genome shotgun (WGS) entry which is preliminary data.</text>
</comment>
<dbReference type="EMBL" id="AWGB01000008">
    <property type="protein sequence ID" value="ESQ93373.1"/>
    <property type="molecule type" value="Genomic_DNA"/>
</dbReference>
<evidence type="ECO:0000313" key="1">
    <source>
        <dbReference type="EMBL" id="ESQ93373.1"/>
    </source>
</evidence>
<dbReference type="AlphaFoldDB" id="V4RQ71"/>
<dbReference type="OrthoDB" id="8456995at2"/>
<dbReference type="eggNOG" id="ENOG5033IWX">
    <property type="taxonomic scope" value="Bacteria"/>
</dbReference>
<sequence length="172" mass="19536">MGYWPLLIVSGEAKDLSHLEPFEFQCLPRDHAQPITLNVRFNDHCFTTGFAPAKHDPSDIMPTRLVSKTEVRVFCRERYKLSFRLPELIKAFGGKRIASTRDGNLVRVESPDGQTYAIFFTMRKQSATRVNLFVVSAYPVGKGKKVADTGEMKFDIALAKILRGKKARFPNR</sequence>
<organism evidence="1 2">
    <name type="scientific">Asticcacaulis benevestitus DSM 16100 = ATCC BAA-896</name>
    <dbReference type="NCBI Taxonomy" id="1121022"/>
    <lineage>
        <taxon>Bacteria</taxon>
        <taxon>Pseudomonadati</taxon>
        <taxon>Pseudomonadota</taxon>
        <taxon>Alphaproteobacteria</taxon>
        <taxon>Caulobacterales</taxon>
        <taxon>Caulobacteraceae</taxon>
        <taxon>Asticcacaulis</taxon>
    </lineage>
</organism>
<evidence type="ECO:0000313" key="2">
    <source>
        <dbReference type="Proteomes" id="UP000017837"/>
    </source>
</evidence>
<accession>V4RQ71</accession>